<evidence type="ECO:0000256" key="11">
    <source>
        <dbReference type="HAMAP-Rule" id="MF_00129"/>
    </source>
</evidence>
<dbReference type="InterPro" id="IPR002218">
    <property type="entry name" value="MnmG-rel"/>
</dbReference>
<dbReference type="SUPFAM" id="SSF51905">
    <property type="entry name" value="FAD/NAD(P)-binding domain"/>
    <property type="match status" value="1"/>
</dbReference>
<evidence type="ECO:0000256" key="1">
    <source>
        <dbReference type="ARBA" id="ARBA00001974"/>
    </source>
</evidence>
<evidence type="ECO:0000256" key="5">
    <source>
        <dbReference type="ARBA" id="ARBA00022630"/>
    </source>
</evidence>
<dbReference type="PANTHER" id="PTHR11806:SF0">
    <property type="entry name" value="PROTEIN MTO1 HOMOLOG, MITOCHONDRIAL"/>
    <property type="match status" value="1"/>
</dbReference>
<dbReference type="PANTHER" id="PTHR11806">
    <property type="entry name" value="GLUCOSE INHIBITED DIVISION PROTEIN A"/>
    <property type="match status" value="1"/>
</dbReference>
<evidence type="ECO:0000256" key="3">
    <source>
        <dbReference type="ARBA" id="ARBA00007653"/>
    </source>
</evidence>
<dbReference type="InterPro" id="IPR044920">
    <property type="entry name" value="MnmG_C_subdom_sf"/>
</dbReference>
<dbReference type="NCBIfam" id="TIGR00136">
    <property type="entry name" value="mnmG_gidA"/>
    <property type="match status" value="1"/>
</dbReference>
<dbReference type="InterPro" id="IPR049312">
    <property type="entry name" value="GIDA_C_N"/>
</dbReference>
<protein>
    <recommendedName>
        <fullName evidence="4 11">tRNA uridine 5-carboxymethylaminomethyl modification enzyme MnmG</fullName>
    </recommendedName>
    <alternativeName>
        <fullName evidence="10 11">Glucose-inhibited division protein A</fullName>
    </alternativeName>
</protein>
<dbReference type="Pfam" id="PF01134">
    <property type="entry name" value="GIDA"/>
    <property type="match status" value="1"/>
</dbReference>
<evidence type="ECO:0000256" key="4">
    <source>
        <dbReference type="ARBA" id="ARBA00020461"/>
    </source>
</evidence>
<comment type="caution">
    <text evidence="13">The sequence shown here is derived from an EMBL/GenBank/DDBJ whole genome shotgun (WGS) entry which is preliminary data.</text>
</comment>
<evidence type="ECO:0000256" key="8">
    <source>
        <dbReference type="ARBA" id="ARBA00023027"/>
    </source>
</evidence>
<dbReference type="FunFam" id="3.50.50.60:FF:000002">
    <property type="entry name" value="tRNA uridine 5-carboxymethylaminomethyl modification enzyme MnmG"/>
    <property type="match status" value="1"/>
</dbReference>
<feature type="binding site" evidence="11">
    <location>
        <position position="121"/>
    </location>
    <ligand>
        <name>FAD</name>
        <dbReference type="ChEBI" id="CHEBI:57692"/>
    </ligand>
</feature>
<dbReference type="PROSITE" id="PS01281">
    <property type="entry name" value="GIDA_2"/>
    <property type="match status" value="1"/>
</dbReference>
<accession>A0A838YMH9</accession>
<dbReference type="GO" id="GO:0005829">
    <property type="term" value="C:cytosol"/>
    <property type="evidence" value="ECO:0007669"/>
    <property type="project" value="TreeGrafter"/>
</dbReference>
<dbReference type="Proteomes" id="UP000585327">
    <property type="component" value="Unassembled WGS sequence"/>
</dbReference>
<dbReference type="InterPro" id="IPR047001">
    <property type="entry name" value="MnmG_C_subdom"/>
</dbReference>
<sequence length="615" mass="69213">MYSFDVIVVGGGHAGVEAAHAVHRAGLSCALITFEKNKIGQMSCNPAIGGLGKSHIVREIDALGGIMPLATDAAGIQYRTLNTRKGFAVQALRVQCDRYLYKKAIQKEIEKTTIKIYEDEVVDLIIEQNCVKGVLTKSDQIFAKKVVLTTGTFLNGVMFTGRERVSGGRLGDKPSIPLSERLYDLQLPMGRLKTGTPARIKMSSLDLSVMEEQPGENPTPWMTLTKNKPSHVEQLSCYITRTNKKTHEIINKNIELSAMYSGNIVGIGPRYCPSIEDKIFKFASKESHQIFIEPEGIGVDLVYPNGISTSLPKDIQEKFIKSIKGMEDSVITEFGYAVEYDFIDPRSLHQTLETRYLKNLFLAGQINGTTGYEEAAAQGLMAGTNATNQIKKQNDFILDRSEAYIGVLVDDLTTHGITEPYRMFTSRAEHRLLLSQNNAEQRLLTKAHENKLISKDRMEDHKNNEEKYSQFINSELKKTKTKNFLDNNKKEVNLKEKKSLYDLLSRPDINQEELYQPSSDNKKHYQRACVEIRYAGYIKKQKREIEKNKKQNLKKIPESFSYDDISGLSNEVKEKLNKSRPNTIGSAARIEGVTPAAINIILVTMKKQELEKNNA</sequence>
<dbReference type="FunFam" id="1.10.150.570:FF:000001">
    <property type="entry name" value="tRNA uridine 5-carboxymethylaminomethyl modification enzyme MnmG"/>
    <property type="match status" value="1"/>
</dbReference>
<evidence type="ECO:0000256" key="2">
    <source>
        <dbReference type="ARBA" id="ARBA00003717"/>
    </source>
</evidence>
<keyword evidence="6 11" id="KW-0819">tRNA processing</keyword>
<dbReference type="Gene3D" id="1.10.10.1800">
    <property type="entry name" value="tRNA uridine 5-carboxymethylaminomethyl modification enzyme MnmG/GidA"/>
    <property type="match status" value="1"/>
</dbReference>
<dbReference type="PROSITE" id="PS01280">
    <property type="entry name" value="GIDA_1"/>
    <property type="match status" value="1"/>
</dbReference>
<name>A0A838YMH9_9GAMM</name>
<proteinExistence type="inferred from homology"/>
<comment type="subunit">
    <text evidence="9 11">Homodimer. Heterotetramer of two MnmE and two MnmG subunits.</text>
</comment>
<dbReference type="Gene3D" id="1.10.150.570">
    <property type="entry name" value="GidA associated domain, C-terminal subdomain"/>
    <property type="match status" value="1"/>
</dbReference>
<feature type="binding site" evidence="11">
    <location>
        <begin position="268"/>
        <end position="282"/>
    </location>
    <ligand>
        <name>NAD(+)</name>
        <dbReference type="ChEBI" id="CHEBI:57540"/>
    </ligand>
</feature>
<feature type="binding site" evidence="11">
    <location>
        <begin position="10"/>
        <end position="15"/>
    </location>
    <ligand>
        <name>FAD</name>
        <dbReference type="ChEBI" id="CHEBI:57692"/>
    </ligand>
</feature>
<comment type="subcellular location">
    <subcellularLocation>
        <location evidence="11">Cytoplasm</location>
    </subcellularLocation>
</comment>
<dbReference type="GO" id="GO:0030488">
    <property type="term" value="P:tRNA methylation"/>
    <property type="evidence" value="ECO:0007669"/>
    <property type="project" value="TreeGrafter"/>
</dbReference>
<dbReference type="EMBL" id="JACETM010000004">
    <property type="protein sequence ID" value="MBA4723772.1"/>
    <property type="molecule type" value="Genomic_DNA"/>
</dbReference>
<keyword evidence="5 11" id="KW-0285">Flavoprotein</keyword>
<evidence type="ECO:0000256" key="7">
    <source>
        <dbReference type="ARBA" id="ARBA00022827"/>
    </source>
</evidence>
<dbReference type="InterPro" id="IPR036188">
    <property type="entry name" value="FAD/NAD-bd_sf"/>
</dbReference>
<dbReference type="SMART" id="SM01228">
    <property type="entry name" value="GIDA_assoc_3"/>
    <property type="match status" value="1"/>
</dbReference>
<dbReference type="InterPro" id="IPR026904">
    <property type="entry name" value="MnmG_C"/>
</dbReference>
<evidence type="ECO:0000256" key="10">
    <source>
        <dbReference type="ARBA" id="ARBA00031800"/>
    </source>
</evidence>
<dbReference type="HAMAP" id="MF_00129">
    <property type="entry name" value="MnmG_GidA"/>
    <property type="match status" value="1"/>
</dbReference>
<keyword evidence="8 11" id="KW-0520">NAD</keyword>
<dbReference type="InterPro" id="IPR020595">
    <property type="entry name" value="MnmG-rel_CS"/>
</dbReference>
<dbReference type="Pfam" id="PF21680">
    <property type="entry name" value="GIDA_C_1st"/>
    <property type="match status" value="1"/>
</dbReference>
<evidence type="ECO:0000256" key="9">
    <source>
        <dbReference type="ARBA" id="ARBA00025948"/>
    </source>
</evidence>
<evidence type="ECO:0000313" key="13">
    <source>
        <dbReference type="EMBL" id="MBA4723772.1"/>
    </source>
</evidence>
<comment type="function">
    <text evidence="2 11">NAD-binding protein involved in the addition of a carboxymethylaminomethyl (cmnm) group at the wobble position (U34) of certain tRNAs, forming tRNA-cmnm(5)s(2)U34.</text>
</comment>
<feature type="binding site" evidence="11">
    <location>
        <position position="365"/>
    </location>
    <ligand>
        <name>FAD</name>
        <dbReference type="ChEBI" id="CHEBI:57692"/>
    </ligand>
</feature>
<dbReference type="InterPro" id="IPR004416">
    <property type="entry name" value="MnmG"/>
</dbReference>
<feature type="domain" description="tRNA uridine 5-carboxymethylaminomethyl modification enzyme C-terminal subdomain" evidence="12">
    <location>
        <begin position="532"/>
        <end position="603"/>
    </location>
</feature>
<gene>
    <name evidence="11 13" type="primary">mnmG</name>
    <name evidence="11" type="synonym">gidA</name>
    <name evidence="13" type="ORF">H2021_01000</name>
</gene>
<organism evidence="13 14">
    <name type="scientific">SAR86 cluster bacterium</name>
    <dbReference type="NCBI Taxonomy" id="2030880"/>
    <lineage>
        <taxon>Bacteria</taxon>
        <taxon>Pseudomonadati</taxon>
        <taxon>Pseudomonadota</taxon>
        <taxon>Gammaproteobacteria</taxon>
        <taxon>SAR86 cluster</taxon>
    </lineage>
</organism>
<dbReference type="Pfam" id="PF13932">
    <property type="entry name" value="SAM_GIDA_C"/>
    <property type="match status" value="1"/>
</dbReference>
<dbReference type="GO" id="GO:0002098">
    <property type="term" value="P:tRNA wobble uridine modification"/>
    <property type="evidence" value="ECO:0007669"/>
    <property type="project" value="InterPro"/>
</dbReference>
<comment type="similarity">
    <text evidence="3 11">Belongs to the MnmG family.</text>
</comment>
<comment type="cofactor">
    <cofactor evidence="1 11">
        <name>FAD</name>
        <dbReference type="ChEBI" id="CHEBI:57692"/>
    </cofactor>
</comment>
<reference evidence="13 14" key="1">
    <citation type="submission" date="2020-06" db="EMBL/GenBank/DDBJ databases">
        <title>Dysbiosis in marine aquaculture revealed through microbiome analysis: reverse ecology for environmental sustainability.</title>
        <authorList>
            <person name="Haro-Moreno J.M."/>
            <person name="Coutinho F.H."/>
            <person name="Zaragoza-Solas A."/>
            <person name="Picazo A."/>
            <person name="Almagro-Moreno S."/>
            <person name="Lopez-Perez M."/>
        </authorList>
    </citation>
    <scope>NUCLEOTIDE SEQUENCE [LARGE SCALE GENOMIC DNA]</scope>
    <source>
        <strain evidence="13">MCMED-G42</strain>
    </source>
</reference>
<dbReference type="GO" id="GO:0050660">
    <property type="term" value="F:flavin adenine dinucleotide binding"/>
    <property type="evidence" value="ECO:0007669"/>
    <property type="project" value="UniProtKB-UniRule"/>
</dbReference>
<dbReference type="InterPro" id="IPR040131">
    <property type="entry name" value="MnmG_N"/>
</dbReference>
<feature type="binding site" evidence="11">
    <location>
        <position position="175"/>
    </location>
    <ligand>
        <name>FAD</name>
        <dbReference type="ChEBI" id="CHEBI:57692"/>
    </ligand>
</feature>
<dbReference type="AlphaFoldDB" id="A0A838YMH9"/>
<dbReference type="Gene3D" id="3.50.50.60">
    <property type="entry name" value="FAD/NAD(P)-binding domain"/>
    <property type="match status" value="2"/>
</dbReference>
<keyword evidence="7 11" id="KW-0274">FAD</keyword>
<evidence type="ECO:0000256" key="6">
    <source>
        <dbReference type="ARBA" id="ARBA00022694"/>
    </source>
</evidence>
<evidence type="ECO:0000259" key="12">
    <source>
        <dbReference type="SMART" id="SM01228"/>
    </source>
</evidence>
<keyword evidence="11" id="KW-0963">Cytoplasm</keyword>
<evidence type="ECO:0000313" key="14">
    <source>
        <dbReference type="Proteomes" id="UP000585327"/>
    </source>
</evidence>